<name>A0ABT4MBU3_9NOCA</name>
<dbReference type="RefSeq" id="WP_269601805.1">
    <property type="nucleotide sequence ID" value="NZ_JAPWIJ010000001.1"/>
</dbReference>
<protein>
    <recommendedName>
        <fullName evidence="4">Transposase</fullName>
    </recommendedName>
</protein>
<keyword evidence="3" id="KW-1185">Reference proteome</keyword>
<evidence type="ECO:0008006" key="4">
    <source>
        <dbReference type="Google" id="ProtNLM"/>
    </source>
</evidence>
<evidence type="ECO:0000313" key="3">
    <source>
        <dbReference type="Proteomes" id="UP001081071"/>
    </source>
</evidence>
<evidence type="ECO:0000313" key="2">
    <source>
        <dbReference type="EMBL" id="MCZ4517201.1"/>
    </source>
</evidence>
<gene>
    <name evidence="2" type="ORF">O4220_01640</name>
</gene>
<dbReference type="EMBL" id="JAPWIJ010000001">
    <property type="protein sequence ID" value="MCZ4517201.1"/>
    <property type="molecule type" value="Genomic_DNA"/>
</dbReference>
<accession>A0ABT4MBU3</accession>
<dbReference type="Proteomes" id="UP001081071">
    <property type="component" value="Unassembled WGS sequence"/>
</dbReference>
<sequence>MNMGKDAEARNVVEALSVIDKPWQPRRLAGINDYDVVLGPGDTADTGDAGGDRTSQVEEL</sequence>
<proteinExistence type="predicted"/>
<comment type="caution">
    <text evidence="2">The sequence shown here is derived from an EMBL/GenBank/DDBJ whole genome shotgun (WGS) entry which is preliminary data.</text>
</comment>
<feature type="region of interest" description="Disordered" evidence="1">
    <location>
        <begin position="38"/>
        <end position="60"/>
    </location>
</feature>
<evidence type="ECO:0000256" key="1">
    <source>
        <dbReference type="SAM" id="MobiDB-lite"/>
    </source>
</evidence>
<organism evidence="2 3">
    <name type="scientific">Rhodococcus ruber</name>
    <dbReference type="NCBI Taxonomy" id="1830"/>
    <lineage>
        <taxon>Bacteria</taxon>
        <taxon>Bacillati</taxon>
        <taxon>Actinomycetota</taxon>
        <taxon>Actinomycetes</taxon>
        <taxon>Mycobacteriales</taxon>
        <taxon>Nocardiaceae</taxon>
        <taxon>Rhodococcus</taxon>
    </lineage>
</organism>
<reference evidence="2" key="1">
    <citation type="submission" date="2022-12" db="EMBL/GenBank/DDBJ databases">
        <authorList>
            <person name="Krivoruchko A.V."/>
            <person name="Elkin A."/>
        </authorList>
    </citation>
    <scope>NUCLEOTIDE SEQUENCE</scope>
    <source>
        <strain evidence="2">IEGM 1391</strain>
    </source>
</reference>